<dbReference type="Gene3D" id="2.50.20.10">
    <property type="entry name" value="Lipoprotein localisation LolA/LolB/LppX"/>
    <property type="match status" value="1"/>
</dbReference>
<reference evidence="7" key="1">
    <citation type="submission" date="2016-10" db="EMBL/GenBank/DDBJ databases">
        <title>Sequence of Gallionella enrichment culture.</title>
        <authorList>
            <person name="Poehlein A."/>
            <person name="Muehling M."/>
            <person name="Daniel R."/>
        </authorList>
    </citation>
    <scope>NUCLEOTIDE SEQUENCE</scope>
</reference>
<comment type="caution">
    <text evidence="7">The sequence shown here is derived from an EMBL/GenBank/DDBJ whole genome shotgun (WGS) entry which is preliminary data.</text>
</comment>
<dbReference type="GO" id="GO:0032885">
    <property type="term" value="P:regulation of polysaccharide biosynthetic process"/>
    <property type="evidence" value="ECO:0007669"/>
    <property type="project" value="TreeGrafter"/>
</dbReference>
<dbReference type="GO" id="GO:0030288">
    <property type="term" value="C:outer membrane-bounded periplasmic space"/>
    <property type="evidence" value="ECO:0007669"/>
    <property type="project" value="TreeGrafter"/>
</dbReference>
<feature type="domain" description="MucB/RseB N-terminal" evidence="5">
    <location>
        <begin position="31"/>
        <end position="202"/>
    </location>
</feature>
<evidence type="ECO:0000256" key="1">
    <source>
        <dbReference type="ARBA" id="ARBA00004418"/>
    </source>
</evidence>
<protein>
    <submittedName>
        <fullName evidence="7">Sigma factor AlgU regulatory protein MucB</fullName>
    </submittedName>
</protein>
<dbReference type="Pfam" id="PF03888">
    <property type="entry name" value="MucB_RseB"/>
    <property type="match status" value="1"/>
</dbReference>
<dbReference type="Pfam" id="PF17188">
    <property type="entry name" value="MucB_RseB_C"/>
    <property type="match status" value="1"/>
</dbReference>
<evidence type="ECO:0000256" key="4">
    <source>
        <dbReference type="ARBA" id="ARBA00022764"/>
    </source>
</evidence>
<proteinExistence type="inferred from homology"/>
<evidence type="ECO:0000256" key="3">
    <source>
        <dbReference type="ARBA" id="ARBA00022729"/>
    </source>
</evidence>
<dbReference type="InterPro" id="IPR038484">
    <property type="entry name" value="MucB/RseB_C_sf"/>
</dbReference>
<comment type="similarity">
    <text evidence="2">Belongs to the RseB family.</text>
</comment>
<dbReference type="InterPro" id="IPR033434">
    <property type="entry name" value="MucB/RseB_N"/>
</dbReference>
<dbReference type="PIRSF" id="PIRSF005427">
    <property type="entry name" value="RseB"/>
    <property type="match status" value="1"/>
</dbReference>
<name>A0A1J5RFR3_9ZZZZ</name>
<keyword evidence="3" id="KW-0732">Signal</keyword>
<comment type="subcellular location">
    <subcellularLocation>
        <location evidence="1">Periplasm</location>
    </subcellularLocation>
</comment>
<dbReference type="PANTHER" id="PTHR38782">
    <property type="match status" value="1"/>
</dbReference>
<accession>A0A1J5RFR3</accession>
<organism evidence="7">
    <name type="scientific">mine drainage metagenome</name>
    <dbReference type="NCBI Taxonomy" id="410659"/>
    <lineage>
        <taxon>unclassified sequences</taxon>
        <taxon>metagenomes</taxon>
        <taxon>ecological metagenomes</taxon>
    </lineage>
</organism>
<dbReference type="InterPro" id="IPR005588">
    <property type="entry name" value="MucB_RseB"/>
</dbReference>
<dbReference type="AlphaFoldDB" id="A0A1J5RFR3"/>
<evidence type="ECO:0000259" key="6">
    <source>
        <dbReference type="Pfam" id="PF17188"/>
    </source>
</evidence>
<sequence length="323" mass="36068">MRKSALTWLFCALMMPLLGQAAMPEGDPWLMLEKAGQAARKLSYKGIFVYQSGHAVSNLQITHMNCAQGEFARVVSLDGAPREILQQGNEAVIYSPQHEKIMIEKRRVQNSFPALLPGLTDALKASYQAHVTGQERIGGRDGVVIQLVPRDQYRYGYRFYLDRESGLLLKSVMLNESNEAIEQVAFSQLALLPMTRMDWFHPNIERGKDYEMQQDDNVMPARMEGGGWKVAHLPSGFVEVDQLTRSMPGKSLPVEQMIFSDGIASVSLFIEKLDKGVQPQSGHLLQGATHIYANTVEGHQVVVVGEVPELVVRQIGDSVIFRK</sequence>
<dbReference type="InterPro" id="IPR033436">
    <property type="entry name" value="MucB/RseB_C"/>
</dbReference>
<feature type="domain" description="MucB/RseB C-terminal" evidence="6">
    <location>
        <begin position="226"/>
        <end position="319"/>
    </location>
</feature>
<dbReference type="GO" id="GO:0045152">
    <property type="term" value="F:antisigma factor binding"/>
    <property type="evidence" value="ECO:0007669"/>
    <property type="project" value="TreeGrafter"/>
</dbReference>
<evidence type="ECO:0000313" key="7">
    <source>
        <dbReference type="EMBL" id="OIQ86965.1"/>
    </source>
</evidence>
<dbReference type="PANTHER" id="PTHR38782:SF1">
    <property type="entry name" value="SIGMA-E FACTOR REGULATORY PROTEIN RSEB"/>
    <property type="match status" value="1"/>
</dbReference>
<dbReference type="Gene3D" id="3.30.200.100">
    <property type="entry name" value="MucB/RseB, C-terminal domain"/>
    <property type="match status" value="1"/>
</dbReference>
<keyword evidence="4" id="KW-0574">Periplasm</keyword>
<gene>
    <name evidence="7" type="primary">mucB_6</name>
    <name evidence="7" type="ORF">GALL_311840</name>
</gene>
<evidence type="ECO:0000256" key="2">
    <source>
        <dbReference type="ARBA" id="ARBA00008150"/>
    </source>
</evidence>
<dbReference type="CDD" id="cd16327">
    <property type="entry name" value="RseB"/>
    <property type="match status" value="1"/>
</dbReference>
<evidence type="ECO:0000259" key="5">
    <source>
        <dbReference type="Pfam" id="PF03888"/>
    </source>
</evidence>
<dbReference type="EMBL" id="MLJW01000449">
    <property type="protein sequence ID" value="OIQ86965.1"/>
    <property type="molecule type" value="Genomic_DNA"/>
</dbReference>